<dbReference type="RefSeq" id="WP_194562696.1">
    <property type="nucleotide sequence ID" value="NZ_JADKPV010000003.1"/>
</dbReference>
<organism evidence="5 6">
    <name type="scientific">Savagea serpentis</name>
    <dbReference type="NCBI Taxonomy" id="2785297"/>
    <lineage>
        <taxon>Bacteria</taxon>
        <taxon>Bacillati</taxon>
        <taxon>Bacillota</taxon>
        <taxon>Bacilli</taxon>
        <taxon>Bacillales</taxon>
        <taxon>Caryophanaceae</taxon>
        <taxon>Savagea</taxon>
    </lineage>
</organism>
<keyword evidence="3" id="KW-0732">Signal</keyword>
<dbReference type="Proteomes" id="UP000622653">
    <property type="component" value="Unassembled WGS sequence"/>
</dbReference>
<evidence type="ECO:0000256" key="2">
    <source>
        <dbReference type="SAM" id="Phobius"/>
    </source>
</evidence>
<sequence length="266" mass="28112">MMRRWFVIVTLLTIFFQVQPVQALNHQQYAVQDRSGVLSTETKQQVTDYAFALQQKTGAEFAVIIQPNTGDELVVDYAHNTFQQMGLGQKGEDNGVLFVMTTEENPNTGEAKQLRFEVGYGLEGALPDGKLGRMLDEIAIPYLQQGDIDAAILQLYKAVYNEIMIEYGLDGEQVLVDTLNGEYDSQSSDEGISIWVIIVIIIVVLLLSSGGNKGGKGPRGRSGGGGPPIFFPTGFGGGSGGSSGGGGFGGFGGGGSSGGGGAGRSW</sequence>
<feature type="region of interest" description="Disordered" evidence="1">
    <location>
        <begin position="246"/>
        <end position="266"/>
    </location>
</feature>
<keyword evidence="2" id="KW-0472">Membrane</keyword>
<comment type="caution">
    <text evidence="5">The sequence shown here is derived from an EMBL/GenBank/DDBJ whole genome shotgun (WGS) entry which is preliminary data.</text>
</comment>
<accession>A0A8J7KHL1</accession>
<protein>
    <submittedName>
        <fullName evidence="5">TPM domain-containing protein</fullName>
    </submittedName>
</protein>
<keyword evidence="6" id="KW-1185">Reference proteome</keyword>
<dbReference type="AlphaFoldDB" id="A0A8J7KHL1"/>
<dbReference type="InterPro" id="IPR007621">
    <property type="entry name" value="TPM_dom"/>
</dbReference>
<evidence type="ECO:0000259" key="4">
    <source>
        <dbReference type="Pfam" id="PF04536"/>
    </source>
</evidence>
<dbReference type="Pfam" id="PF04536">
    <property type="entry name" value="TPM_phosphatase"/>
    <property type="match status" value="1"/>
</dbReference>
<feature type="transmembrane region" description="Helical" evidence="2">
    <location>
        <begin position="192"/>
        <end position="211"/>
    </location>
</feature>
<dbReference type="PANTHER" id="PTHR30373:SF2">
    <property type="entry name" value="UPF0603 PROTEIN YGCG"/>
    <property type="match status" value="1"/>
</dbReference>
<feature type="domain" description="TPM" evidence="4">
    <location>
        <begin position="31"/>
        <end position="160"/>
    </location>
</feature>
<dbReference type="PANTHER" id="PTHR30373">
    <property type="entry name" value="UPF0603 PROTEIN YGCG"/>
    <property type="match status" value="1"/>
</dbReference>
<name>A0A8J7KHL1_9BACL</name>
<evidence type="ECO:0000256" key="3">
    <source>
        <dbReference type="SAM" id="SignalP"/>
    </source>
</evidence>
<dbReference type="Gene3D" id="3.10.310.50">
    <property type="match status" value="1"/>
</dbReference>
<feature type="chain" id="PRO_5035171976" evidence="3">
    <location>
        <begin position="24"/>
        <end position="266"/>
    </location>
</feature>
<keyword evidence="2" id="KW-1133">Transmembrane helix</keyword>
<evidence type="ECO:0000256" key="1">
    <source>
        <dbReference type="SAM" id="MobiDB-lite"/>
    </source>
</evidence>
<gene>
    <name evidence="5" type="ORF">IRY55_07525</name>
</gene>
<reference evidence="5" key="1">
    <citation type="submission" date="2020-11" db="EMBL/GenBank/DDBJ databases">
        <title>Multidrug resistant novel bacterium Savagea serpentis sp. nov., isolated from the scats of a vine snake (Ahaetulla nasuta).</title>
        <authorList>
            <person name="Venkata Ramana V."/>
            <person name="Vikas Patil S."/>
            <person name="Yogita Lugani V."/>
        </authorList>
    </citation>
    <scope>NUCLEOTIDE SEQUENCE</scope>
    <source>
        <strain evidence="5">SN6</strain>
    </source>
</reference>
<feature type="signal peptide" evidence="3">
    <location>
        <begin position="1"/>
        <end position="23"/>
    </location>
</feature>
<evidence type="ECO:0000313" key="6">
    <source>
        <dbReference type="Proteomes" id="UP000622653"/>
    </source>
</evidence>
<proteinExistence type="predicted"/>
<evidence type="ECO:0000313" key="5">
    <source>
        <dbReference type="EMBL" id="MBF4501208.1"/>
    </source>
</evidence>
<dbReference type="EMBL" id="JADKPV010000003">
    <property type="protein sequence ID" value="MBF4501208.1"/>
    <property type="molecule type" value="Genomic_DNA"/>
</dbReference>
<keyword evidence="2" id="KW-0812">Transmembrane</keyword>